<evidence type="ECO:0000313" key="9">
    <source>
        <dbReference type="Proteomes" id="UP000298246"/>
    </source>
</evidence>
<feature type="transmembrane region" description="Helical" evidence="6">
    <location>
        <begin position="6"/>
        <end position="24"/>
    </location>
</feature>
<evidence type="ECO:0000313" key="8">
    <source>
        <dbReference type="EMBL" id="TFE83786.1"/>
    </source>
</evidence>
<dbReference type="Proteomes" id="UP000298246">
    <property type="component" value="Unassembled WGS sequence"/>
</dbReference>
<dbReference type="InterPro" id="IPR032816">
    <property type="entry name" value="VTT_dom"/>
</dbReference>
<feature type="transmembrane region" description="Helical" evidence="6">
    <location>
        <begin position="162"/>
        <end position="180"/>
    </location>
</feature>
<comment type="subcellular location">
    <subcellularLocation>
        <location evidence="1 6">Cell membrane</location>
        <topology evidence="1 6">Multi-pass membrane protein</topology>
    </subcellularLocation>
</comment>
<dbReference type="RefSeq" id="WP_134756885.1">
    <property type="nucleotide sequence ID" value="NZ_MYFO02000009.1"/>
</dbReference>
<dbReference type="PANTHER" id="PTHR12677:SF59">
    <property type="entry name" value="GOLGI APPARATUS MEMBRANE PROTEIN TVP38-RELATED"/>
    <property type="match status" value="1"/>
</dbReference>
<evidence type="ECO:0000256" key="6">
    <source>
        <dbReference type="RuleBase" id="RU366058"/>
    </source>
</evidence>
<dbReference type="PANTHER" id="PTHR12677">
    <property type="entry name" value="GOLGI APPARATUS MEMBRANE PROTEIN TVP38-RELATED"/>
    <property type="match status" value="1"/>
</dbReference>
<evidence type="ECO:0000256" key="4">
    <source>
        <dbReference type="ARBA" id="ARBA00022989"/>
    </source>
</evidence>
<keyword evidence="5 6" id="KW-0472">Membrane</keyword>
<sequence>MKLSKSVKLLILWFALALCGLLLWKFTNIGKSIHMDAISVWLRELGFVGGLLYILAYTLRPLVLFPAIPLTVFGGYTFGAFWGTVYDVIGAGAGAVLSFQIARRWGRGSFERLIRGKKLQTFDEKAEKNGFMVVLYMRLLPFFPFDGVSYGAGLSKIRTGDYTWATFIGIIPGAVVYNVLGDSLQEIGSMKFYLAVALYVAFALIPLVVRRRQKARAEV</sequence>
<evidence type="ECO:0000256" key="3">
    <source>
        <dbReference type="ARBA" id="ARBA00022692"/>
    </source>
</evidence>
<keyword evidence="2 6" id="KW-1003">Cell membrane</keyword>
<comment type="similarity">
    <text evidence="6">Belongs to the TVP38/TMEM64 family.</text>
</comment>
<comment type="caution">
    <text evidence="8">The sequence shown here is derived from an EMBL/GenBank/DDBJ whole genome shotgun (WGS) entry which is preliminary data.</text>
</comment>
<feature type="domain" description="VTT" evidence="7">
    <location>
        <begin position="65"/>
        <end position="182"/>
    </location>
</feature>
<accession>A0A4Y8PSI4</accession>
<keyword evidence="4 6" id="KW-1133">Transmembrane helix</keyword>
<evidence type="ECO:0000256" key="2">
    <source>
        <dbReference type="ARBA" id="ARBA00022475"/>
    </source>
</evidence>
<proteinExistence type="inferred from homology"/>
<reference evidence="8 9" key="1">
    <citation type="submission" date="2017-03" db="EMBL/GenBank/DDBJ databases">
        <title>Isolation of Levoglucosan Utilizing Bacteria.</title>
        <authorList>
            <person name="Arya A.S."/>
        </authorList>
    </citation>
    <scope>NUCLEOTIDE SEQUENCE [LARGE SCALE GENOMIC DNA]</scope>
    <source>
        <strain evidence="8 9">MEC069</strain>
    </source>
</reference>
<feature type="transmembrane region" description="Helical" evidence="6">
    <location>
        <begin position="45"/>
        <end position="68"/>
    </location>
</feature>
<evidence type="ECO:0000259" key="7">
    <source>
        <dbReference type="Pfam" id="PF09335"/>
    </source>
</evidence>
<dbReference type="InterPro" id="IPR015414">
    <property type="entry name" value="TMEM64"/>
</dbReference>
<dbReference type="OrthoDB" id="9812980at2"/>
<dbReference type="GO" id="GO:0005886">
    <property type="term" value="C:plasma membrane"/>
    <property type="evidence" value="ECO:0007669"/>
    <property type="project" value="UniProtKB-SubCell"/>
</dbReference>
<gene>
    <name evidence="8" type="ORF">B5M42_22170</name>
</gene>
<keyword evidence="9" id="KW-1185">Reference proteome</keyword>
<keyword evidence="3 6" id="KW-0812">Transmembrane</keyword>
<dbReference type="AlphaFoldDB" id="A0A4Y8PSI4"/>
<feature type="transmembrane region" description="Helical" evidence="6">
    <location>
        <begin position="192"/>
        <end position="209"/>
    </location>
</feature>
<organism evidence="8 9">
    <name type="scientific">Paenibacillus athensensis</name>
    <dbReference type="NCBI Taxonomy" id="1967502"/>
    <lineage>
        <taxon>Bacteria</taxon>
        <taxon>Bacillati</taxon>
        <taxon>Bacillota</taxon>
        <taxon>Bacilli</taxon>
        <taxon>Bacillales</taxon>
        <taxon>Paenibacillaceae</taxon>
        <taxon>Paenibacillus</taxon>
    </lineage>
</organism>
<dbReference type="Pfam" id="PF09335">
    <property type="entry name" value="VTT_dom"/>
    <property type="match status" value="1"/>
</dbReference>
<protein>
    <recommendedName>
        <fullName evidence="6">TVP38/TMEM64 family membrane protein</fullName>
    </recommendedName>
</protein>
<name>A0A4Y8PSI4_9BACL</name>
<evidence type="ECO:0000256" key="5">
    <source>
        <dbReference type="ARBA" id="ARBA00023136"/>
    </source>
</evidence>
<feature type="transmembrane region" description="Helical" evidence="6">
    <location>
        <begin position="80"/>
        <end position="102"/>
    </location>
</feature>
<evidence type="ECO:0000256" key="1">
    <source>
        <dbReference type="ARBA" id="ARBA00004651"/>
    </source>
</evidence>
<dbReference type="EMBL" id="MYFO01000043">
    <property type="protein sequence ID" value="TFE83786.1"/>
    <property type="molecule type" value="Genomic_DNA"/>
</dbReference>